<accession>A0ABP8FTR5</accession>
<dbReference type="EMBL" id="BAABFN010000004">
    <property type="protein sequence ID" value="GAA4310441.1"/>
    <property type="molecule type" value="Genomic_DNA"/>
</dbReference>
<feature type="domain" description="DUF3823" evidence="2">
    <location>
        <begin position="33"/>
        <end position="119"/>
    </location>
</feature>
<evidence type="ECO:0000313" key="4">
    <source>
        <dbReference type="Proteomes" id="UP001501207"/>
    </source>
</evidence>
<name>A0ABP8FTR5_9BACT</name>
<dbReference type="Proteomes" id="UP001501207">
    <property type="component" value="Unassembled WGS sequence"/>
</dbReference>
<evidence type="ECO:0000256" key="1">
    <source>
        <dbReference type="SAM" id="SignalP"/>
    </source>
</evidence>
<dbReference type="InterPro" id="IPR024278">
    <property type="entry name" value="DUF3823_N"/>
</dbReference>
<evidence type="ECO:0000313" key="3">
    <source>
        <dbReference type="EMBL" id="GAA4310441.1"/>
    </source>
</evidence>
<keyword evidence="1" id="KW-0732">Signal</keyword>
<dbReference type="RefSeq" id="WP_344978569.1">
    <property type="nucleotide sequence ID" value="NZ_BAABFN010000004.1"/>
</dbReference>
<organism evidence="3 4">
    <name type="scientific">Compostibacter hankyongensis</name>
    <dbReference type="NCBI Taxonomy" id="1007089"/>
    <lineage>
        <taxon>Bacteria</taxon>
        <taxon>Pseudomonadati</taxon>
        <taxon>Bacteroidota</taxon>
        <taxon>Chitinophagia</taxon>
        <taxon>Chitinophagales</taxon>
        <taxon>Chitinophagaceae</taxon>
        <taxon>Compostibacter</taxon>
    </lineage>
</organism>
<dbReference type="Pfam" id="PF12866">
    <property type="entry name" value="DUF3823"/>
    <property type="match status" value="1"/>
</dbReference>
<gene>
    <name evidence="3" type="ORF">GCM10023143_18910</name>
</gene>
<dbReference type="Gene3D" id="2.60.40.1120">
    <property type="entry name" value="Carboxypeptidase-like, regulatory domain"/>
    <property type="match status" value="1"/>
</dbReference>
<feature type="signal peptide" evidence="1">
    <location>
        <begin position="1"/>
        <end position="17"/>
    </location>
</feature>
<evidence type="ECO:0000259" key="2">
    <source>
        <dbReference type="Pfam" id="PF12866"/>
    </source>
</evidence>
<feature type="chain" id="PRO_5045945407" description="DUF3823 domain-containing protein" evidence="1">
    <location>
        <begin position="18"/>
        <end position="228"/>
    </location>
</feature>
<keyword evidence="4" id="KW-1185">Reference proteome</keyword>
<protein>
    <recommendedName>
        <fullName evidence="2">DUF3823 domain-containing protein</fullName>
    </recommendedName>
</protein>
<dbReference type="PROSITE" id="PS51257">
    <property type="entry name" value="PROKAR_LIPOPROTEIN"/>
    <property type="match status" value="1"/>
</dbReference>
<reference evidence="4" key="1">
    <citation type="journal article" date="2019" name="Int. J. Syst. Evol. Microbiol.">
        <title>The Global Catalogue of Microorganisms (GCM) 10K type strain sequencing project: providing services to taxonomists for standard genome sequencing and annotation.</title>
        <authorList>
            <consortium name="The Broad Institute Genomics Platform"/>
            <consortium name="The Broad Institute Genome Sequencing Center for Infectious Disease"/>
            <person name="Wu L."/>
            <person name="Ma J."/>
        </authorList>
    </citation>
    <scope>NUCLEOTIDE SEQUENCE [LARGE SCALE GENOMIC DNA]</scope>
    <source>
        <strain evidence="4">JCM 17664</strain>
    </source>
</reference>
<proteinExistence type="predicted"/>
<sequence length="228" mass="24756">MHYRNVLLAISVLAAFASCTKNTDNYNPPDAGIHGAVVDAITGDSLQSEQPNGFRIRLIDEGYQDATPIDFWGMADGSFENSKVFSGTYKVVPIEGAFFPADTQEVAIKGMVEVQFKVTPFLTITASAAAEEGQIVTKYRISRDSVGDKITVCKSLVSTHPTISNSIFDKAVTHDLTGTDDNEILATEFTDTLPGLEGGKTYYVRIAAATNNALNKYNYSRIIKITLP</sequence>
<comment type="caution">
    <text evidence="3">The sequence shown here is derived from an EMBL/GenBank/DDBJ whole genome shotgun (WGS) entry which is preliminary data.</text>
</comment>